<gene>
    <name evidence="3" type="ORF">FN976_05690</name>
</gene>
<name>A0A562ZUB9_9BURK</name>
<dbReference type="PANTHER" id="PTHR42928">
    <property type="entry name" value="TRICARBOXYLATE-BINDING PROTEIN"/>
    <property type="match status" value="1"/>
</dbReference>
<evidence type="ECO:0000313" key="4">
    <source>
        <dbReference type="Proteomes" id="UP000318199"/>
    </source>
</evidence>
<dbReference type="AlphaFoldDB" id="A0A562ZUB9"/>
<evidence type="ECO:0000256" key="1">
    <source>
        <dbReference type="ARBA" id="ARBA00006987"/>
    </source>
</evidence>
<dbReference type="InterPro" id="IPR005064">
    <property type="entry name" value="BUG"/>
</dbReference>
<dbReference type="Proteomes" id="UP000318199">
    <property type="component" value="Unassembled WGS sequence"/>
</dbReference>
<keyword evidence="4" id="KW-1185">Reference proteome</keyword>
<evidence type="ECO:0000256" key="2">
    <source>
        <dbReference type="SAM" id="SignalP"/>
    </source>
</evidence>
<dbReference type="Gene3D" id="3.40.190.10">
    <property type="entry name" value="Periplasmic binding protein-like II"/>
    <property type="match status" value="1"/>
</dbReference>
<accession>A0A562ZUB9</accession>
<sequence>MTTRRHLLQAAAAGAATIALPSHAQAGWPKQPITLIDPFPAGGNTDYFSRLLADRLGPLLGTQVVVENKAGGGGLIGATHVARAKADGYTLGLASVSTLCAGPAVHPPSNVRYDPQKDFSYISKLVTVPSLMVTNNKMPVASFKELVALARTKPGRISIGIPGIGSAGHVLTEYLMRLADVRLLLVPYKSGGVMLNDLIAGQLDVLSTNIPELLPHVKTGAIRALAVRDMRRVSALPDIPTYAELGLAEVSQPLWFGLVAPAGVPEPILAKIRAATHKAMVDRVFLDKTLAVSASVSPSSGPEFRADAGALLARLREVVRTAGIKPD</sequence>
<dbReference type="PANTHER" id="PTHR42928:SF5">
    <property type="entry name" value="BLR1237 PROTEIN"/>
    <property type="match status" value="1"/>
</dbReference>
<dbReference type="EMBL" id="VOBQ01000004">
    <property type="protein sequence ID" value="TWO72200.1"/>
    <property type="molecule type" value="Genomic_DNA"/>
</dbReference>
<reference evidence="3 4" key="1">
    <citation type="submission" date="2019-07" db="EMBL/GenBank/DDBJ databases">
        <title>Caenimonas sedimenti sp. nov., isolated from activated sludge.</title>
        <authorList>
            <person name="Xu J."/>
        </authorList>
    </citation>
    <scope>NUCLEOTIDE SEQUENCE [LARGE SCALE GENOMIC DNA]</scope>
    <source>
        <strain evidence="3 4">HX-9-20</strain>
    </source>
</reference>
<dbReference type="Gene3D" id="3.40.190.150">
    <property type="entry name" value="Bordetella uptake gene, domain 1"/>
    <property type="match status" value="1"/>
</dbReference>
<comment type="caution">
    <text evidence="3">The sequence shown here is derived from an EMBL/GenBank/DDBJ whole genome shotgun (WGS) entry which is preliminary data.</text>
</comment>
<dbReference type="Pfam" id="PF03401">
    <property type="entry name" value="TctC"/>
    <property type="match status" value="1"/>
</dbReference>
<dbReference type="RefSeq" id="WP_145891880.1">
    <property type="nucleotide sequence ID" value="NZ_VOBQ01000004.1"/>
</dbReference>
<dbReference type="PROSITE" id="PS51318">
    <property type="entry name" value="TAT"/>
    <property type="match status" value="1"/>
</dbReference>
<dbReference type="CDD" id="cd07012">
    <property type="entry name" value="PBP2_Bug_TTT"/>
    <property type="match status" value="1"/>
</dbReference>
<dbReference type="InterPro" id="IPR042100">
    <property type="entry name" value="Bug_dom1"/>
</dbReference>
<dbReference type="SUPFAM" id="SSF53850">
    <property type="entry name" value="Periplasmic binding protein-like II"/>
    <property type="match status" value="1"/>
</dbReference>
<organism evidence="3 4">
    <name type="scientific">Caenimonas sedimenti</name>
    <dbReference type="NCBI Taxonomy" id="2596921"/>
    <lineage>
        <taxon>Bacteria</taxon>
        <taxon>Pseudomonadati</taxon>
        <taxon>Pseudomonadota</taxon>
        <taxon>Betaproteobacteria</taxon>
        <taxon>Burkholderiales</taxon>
        <taxon>Comamonadaceae</taxon>
        <taxon>Caenimonas</taxon>
    </lineage>
</organism>
<feature type="chain" id="PRO_5022082091" evidence="2">
    <location>
        <begin position="25"/>
        <end position="327"/>
    </location>
</feature>
<dbReference type="PIRSF" id="PIRSF017082">
    <property type="entry name" value="YflP"/>
    <property type="match status" value="1"/>
</dbReference>
<comment type="similarity">
    <text evidence="1">Belongs to the UPF0065 (bug) family.</text>
</comment>
<dbReference type="InterPro" id="IPR006311">
    <property type="entry name" value="TAT_signal"/>
</dbReference>
<protein>
    <submittedName>
        <fullName evidence="3">Tripartite tricarboxylate transporter substrate binding protein</fullName>
    </submittedName>
</protein>
<dbReference type="OrthoDB" id="8970543at2"/>
<proteinExistence type="inferred from homology"/>
<keyword evidence="2" id="KW-0732">Signal</keyword>
<feature type="signal peptide" evidence="2">
    <location>
        <begin position="1"/>
        <end position="24"/>
    </location>
</feature>
<evidence type="ECO:0000313" key="3">
    <source>
        <dbReference type="EMBL" id="TWO72200.1"/>
    </source>
</evidence>